<keyword evidence="5" id="KW-1185">Reference proteome</keyword>
<evidence type="ECO:0000256" key="1">
    <source>
        <dbReference type="SAM" id="Phobius"/>
    </source>
</evidence>
<accession>A0A3B7MI01</accession>
<evidence type="ECO:0000313" key="4">
    <source>
        <dbReference type="EMBL" id="AXY73207.1"/>
    </source>
</evidence>
<reference evidence="4 5" key="1">
    <citation type="submission" date="2018-09" db="EMBL/GenBank/DDBJ databases">
        <title>Genome sequencing of strain 6GH32-13.</title>
        <authorList>
            <person name="Weon H.-Y."/>
            <person name="Heo J."/>
            <person name="Kwon S.-W."/>
        </authorList>
    </citation>
    <scope>NUCLEOTIDE SEQUENCE [LARGE SCALE GENOMIC DNA]</scope>
    <source>
        <strain evidence="4 5">5GH32-13</strain>
    </source>
</reference>
<dbReference type="Gene3D" id="3.55.50.30">
    <property type="match status" value="1"/>
</dbReference>
<dbReference type="FunFam" id="2.60.120.1440:FF:000001">
    <property type="entry name" value="Putative anti-sigma factor"/>
    <property type="match status" value="1"/>
</dbReference>
<dbReference type="InterPro" id="IPR032508">
    <property type="entry name" value="FecR_C"/>
</dbReference>
<evidence type="ECO:0000313" key="5">
    <source>
        <dbReference type="Proteomes" id="UP000263900"/>
    </source>
</evidence>
<keyword evidence="1" id="KW-1133">Transmembrane helix</keyword>
<proteinExistence type="predicted"/>
<sequence>MLNEAQLKDLLDKALAGKASEAELRSLADALKEDEDFVVTDQIAAVLGSQSTQHVLPSQQRVAQLADQILSADKLAAYTASAAPRQAPLIALWKKIAIAAAILAVVATISFYFLQQKKHPQTPPITHTESNIRGDVNPGNNKARLILADGSVVDLDSVAKGLLSLQGRTQISKCTDGQVSYLADDNAPKEIAGAAVLYNKIDVPRGGQYQLILSDGTQVWLNAASSLRYPVAFKGNERVVELEGEGYFEVAKDAARPFSVRTTRADVQVLGTHFNVCSYAGEDWKTTLLEGRVAVKQQAVQALLKPGNQAILVNNNEKLNLVSEADVSEAIAWKEGYFQYNDATIPAIMQQVSRWYDVDIVYKDTVSKRTFNGKIKRATRLSGIVKALKEGGINCAIDANRLLVYP</sequence>
<dbReference type="InterPro" id="IPR012373">
    <property type="entry name" value="Ferrdict_sens_TM"/>
</dbReference>
<name>A0A3B7MI01_9BACT</name>
<feature type="domain" description="Protein FecR C-terminal" evidence="3">
    <location>
        <begin position="337"/>
        <end position="401"/>
    </location>
</feature>
<dbReference type="AlphaFoldDB" id="A0A3B7MI01"/>
<evidence type="ECO:0000259" key="2">
    <source>
        <dbReference type="Pfam" id="PF04773"/>
    </source>
</evidence>
<dbReference type="OrthoDB" id="657362at2"/>
<dbReference type="PANTHER" id="PTHR30273">
    <property type="entry name" value="PERIPLASMIC SIGNAL SENSOR AND SIGMA FACTOR ACTIVATOR FECR-RELATED"/>
    <property type="match status" value="1"/>
</dbReference>
<dbReference type="PANTHER" id="PTHR30273:SF2">
    <property type="entry name" value="PROTEIN FECR"/>
    <property type="match status" value="1"/>
</dbReference>
<dbReference type="KEGG" id="pseg:D3H65_04115"/>
<organism evidence="4 5">
    <name type="scientific">Paraflavitalea soli</name>
    <dbReference type="NCBI Taxonomy" id="2315862"/>
    <lineage>
        <taxon>Bacteria</taxon>
        <taxon>Pseudomonadati</taxon>
        <taxon>Bacteroidota</taxon>
        <taxon>Chitinophagia</taxon>
        <taxon>Chitinophagales</taxon>
        <taxon>Chitinophagaceae</taxon>
        <taxon>Paraflavitalea</taxon>
    </lineage>
</organism>
<gene>
    <name evidence="4" type="ORF">D3H65_04115</name>
</gene>
<dbReference type="GO" id="GO:0016989">
    <property type="term" value="F:sigma factor antagonist activity"/>
    <property type="evidence" value="ECO:0007669"/>
    <property type="project" value="TreeGrafter"/>
</dbReference>
<dbReference type="Pfam" id="PF16344">
    <property type="entry name" value="FecR_C"/>
    <property type="match status" value="1"/>
</dbReference>
<keyword evidence="1" id="KW-0472">Membrane</keyword>
<evidence type="ECO:0000259" key="3">
    <source>
        <dbReference type="Pfam" id="PF16344"/>
    </source>
</evidence>
<dbReference type="Gene3D" id="2.60.120.1440">
    <property type="match status" value="1"/>
</dbReference>
<keyword evidence="1" id="KW-0812">Transmembrane</keyword>
<dbReference type="Pfam" id="PF04773">
    <property type="entry name" value="FecR"/>
    <property type="match status" value="1"/>
</dbReference>
<feature type="domain" description="FecR protein" evidence="2">
    <location>
        <begin position="201"/>
        <end position="293"/>
    </location>
</feature>
<protein>
    <submittedName>
        <fullName evidence="4">DUF4974 domain-containing protein</fullName>
    </submittedName>
</protein>
<feature type="transmembrane region" description="Helical" evidence="1">
    <location>
        <begin position="96"/>
        <end position="114"/>
    </location>
</feature>
<dbReference type="RefSeq" id="WP_119049045.1">
    <property type="nucleotide sequence ID" value="NZ_CP032157.1"/>
</dbReference>
<dbReference type="InterPro" id="IPR006860">
    <property type="entry name" value="FecR"/>
</dbReference>
<dbReference type="EMBL" id="CP032157">
    <property type="protein sequence ID" value="AXY73207.1"/>
    <property type="molecule type" value="Genomic_DNA"/>
</dbReference>
<dbReference type="Proteomes" id="UP000263900">
    <property type="component" value="Chromosome"/>
</dbReference>